<evidence type="ECO:0000259" key="1">
    <source>
        <dbReference type="PROSITE" id="PS50943"/>
    </source>
</evidence>
<reference evidence="2 3" key="1">
    <citation type="submission" date="2018-05" db="EMBL/GenBank/DDBJ databases">
        <title>Genomic Encyclopedia of Type Strains, Phase IV (KMG-IV): sequencing the most valuable type-strain genomes for metagenomic binning, comparative biology and taxonomic classification.</title>
        <authorList>
            <person name="Goeker M."/>
        </authorList>
    </citation>
    <scope>NUCLEOTIDE SEQUENCE [LARGE SCALE GENOMIC DNA]</scope>
    <source>
        <strain evidence="2 3">DSM 24906</strain>
    </source>
</reference>
<dbReference type="InterPro" id="IPR010982">
    <property type="entry name" value="Lambda_DNA-bd_dom_sf"/>
</dbReference>
<dbReference type="CDD" id="cd00093">
    <property type="entry name" value="HTH_XRE"/>
    <property type="match status" value="1"/>
</dbReference>
<dbReference type="PROSITE" id="PS50943">
    <property type="entry name" value="HTH_CROC1"/>
    <property type="match status" value="1"/>
</dbReference>
<dbReference type="AlphaFoldDB" id="A0AA45C7M4"/>
<evidence type="ECO:0000313" key="3">
    <source>
        <dbReference type="Proteomes" id="UP000245921"/>
    </source>
</evidence>
<dbReference type="Proteomes" id="UP000245921">
    <property type="component" value="Unassembled WGS sequence"/>
</dbReference>
<dbReference type="InterPro" id="IPR015927">
    <property type="entry name" value="Peptidase_S24_S26A/B/C"/>
</dbReference>
<comment type="caution">
    <text evidence="2">The sequence shown here is derived from an EMBL/GenBank/DDBJ whole genome shotgun (WGS) entry which is preliminary data.</text>
</comment>
<proteinExistence type="predicted"/>
<dbReference type="RefSeq" id="WP_109604389.1">
    <property type="nucleotide sequence ID" value="NZ_JAMHJO010000003.1"/>
</dbReference>
<protein>
    <submittedName>
        <fullName evidence="2">DNA-binding XRE family transcriptional regulator</fullName>
    </submittedName>
</protein>
<dbReference type="InterPro" id="IPR039418">
    <property type="entry name" value="LexA-like"/>
</dbReference>
<feature type="domain" description="HTH cro/C1-type" evidence="1">
    <location>
        <begin position="10"/>
        <end position="64"/>
    </location>
</feature>
<dbReference type="Gene3D" id="2.10.109.10">
    <property type="entry name" value="Umud Fragment, subunit A"/>
    <property type="match status" value="1"/>
</dbReference>
<accession>A0AA45C7M4</accession>
<dbReference type="InterPro" id="IPR036286">
    <property type="entry name" value="LexA/Signal_pep-like_sf"/>
</dbReference>
<dbReference type="SMART" id="SM00530">
    <property type="entry name" value="HTH_XRE"/>
    <property type="match status" value="1"/>
</dbReference>
<dbReference type="EMBL" id="QGGI01000005">
    <property type="protein sequence ID" value="PWJ95479.1"/>
    <property type="molecule type" value="Genomic_DNA"/>
</dbReference>
<dbReference type="Gene3D" id="1.10.260.40">
    <property type="entry name" value="lambda repressor-like DNA-binding domains"/>
    <property type="match status" value="1"/>
</dbReference>
<keyword evidence="3" id="KW-1185">Reference proteome</keyword>
<organism evidence="2 3">
    <name type="scientific">Oceanotoga teriensis</name>
    <dbReference type="NCBI Taxonomy" id="515440"/>
    <lineage>
        <taxon>Bacteria</taxon>
        <taxon>Thermotogati</taxon>
        <taxon>Thermotogota</taxon>
        <taxon>Thermotogae</taxon>
        <taxon>Petrotogales</taxon>
        <taxon>Petrotogaceae</taxon>
        <taxon>Oceanotoga</taxon>
    </lineage>
</organism>
<keyword evidence="2" id="KW-0238">DNA-binding</keyword>
<dbReference type="SUPFAM" id="SSF47413">
    <property type="entry name" value="lambda repressor-like DNA-binding domains"/>
    <property type="match status" value="1"/>
</dbReference>
<dbReference type="CDD" id="cd06529">
    <property type="entry name" value="S24_LexA-like"/>
    <property type="match status" value="1"/>
</dbReference>
<sequence length="176" mass="20948">MSNIKIGEKLRFFREKCGYSMQELADEVLISKMSIYYYEKNMKIPGADILFRICQKLNITPNDLFYNKENIILEEQLKEYNEKIFSLKIQITDDSNYPILKKDEIALIKKDEKITNKVLFLIEDSNKNLIIRYMIKTENTIQLIPQNLNYSIIEYDEKNHKIIGKVIGKITYFDQK</sequence>
<evidence type="ECO:0000313" key="2">
    <source>
        <dbReference type="EMBL" id="PWJ95479.1"/>
    </source>
</evidence>
<dbReference type="InterPro" id="IPR001387">
    <property type="entry name" value="Cro/C1-type_HTH"/>
</dbReference>
<dbReference type="Pfam" id="PF12844">
    <property type="entry name" value="HTH_19"/>
    <property type="match status" value="1"/>
</dbReference>
<name>A0AA45C7M4_9BACT</name>
<dbReference type="GO" id="GO:0003677">
    <property type="term" value="F:DNA binding"/>
    <property type="evidence" value="ECO:0007669"/>
    <property type="project" value="UniProtKB-KW"/>
</dbReference>
<dbReference type="Pfam" id="PF00717">
    <property type="entry name" value="Peptidase_S24"/>
    <property type="match status" value="1"/>
</dbReference>
<gene>
    <name evidence="2" type="ORF">C7380_105109</name>
</gene>
<dbReference type="SUPFAM" id="SSF51306">
    <property type="entry name" value="LexA/Signal peptidase"/>
    <property type="match status" value="1"/>
</dbReference>